<reference evidence="2 3" key="1">
    <citation type="submission" date="2013-10" db="EMBL/GenBank/DDBJ databases">
        <title>The Genome Sequence of Acinetobacter brisouii CIP 110357.</title>
        <authorList>
            <consortium name="The Broad Institute Genomics Platform"/>
            <consortium name="The Broad Institute Genome Sequencing Center for Infectious Disease"/>
            <person name="Cerqueira G."/>
            <person name="Feldgarden M."/>
            <person name="Courvalin P."/>
            <person name="Grillot-Courvalin C."/>
            <person name="Clermont D."/>
            <person name="Rocha E."/>
            <person name="Yoon E.-J."/>
            <person name="Nemec A."/>
            <person name="Young S.K."/>
            <person name="Zeng Q."/>
            <person name="Gargeya S."/>
            <person name="Fitzgerald M."/>
            <person name="Abouelleil A."/>
            <person name="Alvarado L."/>
            <person name="Berlin A.M."/>
            <person name="Chapman S.B."/>
            <person name="Gainer-Dewar J."/>
            <person name="Goldberg J."/>
            <person name="Gnerre S."/>
            <person name="Griggs A."/>
            <person name="Gujja S."/>
            <person name="Hansen M."/>
            <person name="Howarth C."/>
            <person name="Imamovic A."/>
            <person name="Ireland A."/>
            <person name="Larimer J."/>
            <person name="McCowan C."/>
            <person name="Murphy C."/>
            <person name="Pearson M."/>
            <person name="Poon T.W."/>
            <person name="Priest M."/>
            <person name="Roberts A."/>
            <person name="Saif S."/>
            <person name="Shea T."/>
            <person name="Sykes S."/>
            <person name="Wortman J."/>
            <person name="Nusbaum C."/>
            <person name="Birren B."/>
        </authorList>
    </citation>
    <scope>NUCLEOTIDE SEQUENCE [LARGE SCALE GENOMIC DNA]</scope>
    <source>
        <strain evidence="2 3">CIP 110357</strain>
    </source>
</reference>
<dbReference type="Proteomes" id="UP000018418">
    <property type="component" value="Unassembled WGS sequence"/>
</dbReference>
<dbReference type="InterPro" id="IPR012902">
    <property type="entry name" value="N_methyl_site"/>
</dbReference>
<keyword evidence="1" id="KW-0812">Transmembrane</keyword>
<dbReference type="HOGENOM" id="CLU_155683_0_0_6"/>
<organism evidence="2 3">
    <name type="scientific">Acinetobacter brisouii CIP 110357</name>
    <dbReference type="NCBI Taxonomy" id="1341683"/>
    <lineage>
        <taxon>Bacteria</taxon>
        <taxon>Pseudomonadati</taxon>
        <taxon>Pseudomonadota</taxon>
        <taxon>Gammaproteobacteria</taxon>
        <taxon>Moraxellales</taxon>
        <taxon>Moraxellaceae</taxon>
        <taxon>Acinetobacter</taxon>
    </lineage>
</organism>
<keyword evidence="1" id="KW-1133">Transmembrane helix</keyword>
<dbReference type="RefSeq" id="WP_004901679.1">
    <property type="nucleotide sequence ID" value="NZ_BBTI01000018.1"/>
</dbReference>
<proteinExistence type="predicted"/>
<evidence type="ECO:0008006" key="4">
    <source>
        <dbReference type="Google" id="ProtNLM"/>
    </source>
</evidence>
<evidence type="ECO:0000313" key="2">
    <source>
        <dbReference type="EMBL" id="ESK50783.1"/>
    </source>
</evidence>
<accession>V2U8T6</accession>
<gene>
    <name evidence="2" type="ORF">P255_01281</name>
</gene>
<evidence type="ECO:0000256" key="1">
    <source>
        <dbReference type="SAM" id="Phobius"/>
    </source>
</evidence>
<evidence type="ECO:0000313" key="3">
    <source>
        <dbReference type="Proteomes" id="UP000018418"/>
    </source>
</evidence>
<comment type="caution">
    <text evidence="2">The sequence shown here is derived from an EMBL/GenBank/DDBJ whole genome shotgun (WGS) entry which is preliminary data.</text>
</comment>
<dbReference type="Pfam" id="PF07963">
    <property type="entry name" value="N_methyl"/>
    <property type="match status" value="1"/>
</dbReference>
<dbReference type="EMBL" id="AYEU01000006">
    <property type="protein sequence ID" value="ESK50783.1"/>
    <property type="molecule type" value="Genomic_DNA"/>
</dbReference>
<dbReference type="STRING" id="396323.VH98_11620"/>
<dbReference type="PATRIC" id="fig|1341683.3.peg.1269"/>
<keyword evidence="1" id="KW-0472">Membrane</keyword>
<dbReference type="AlphaFoldDB" id="V2U8T6"/>
<sequence length="123" mass="12892">MKPIHLTNLGQKGSTLLEALVALLLTSIIALGGALSIGKILKTQRQSNIQQVAVDQLRVLLQSGSNLCGTTPQITVNNENLNVTVTCTQQNITVGQSSISIQKPVLSVTDDSLGGEVRVGESS</sequence>
<dbReference type="OrthoDB" id="6711678at2"/>
<keyword evidence="3" id="KW-1185">Reference proteome</keyword>
<feature type="transmembrane region" description="Helical" evidence="1">
    <location>
        <begin position="20"/>
        <end position="41"/>
    </location>
</feature>
<protein>
    <recommendedName>
        <fullName evidence="4">Prepilin-type N-terminal cleavage/methylation domain-containing protein</fullName>
    </recommendedName>
</protein>
<name>V2U8T6_9GAMM</name>